<keyword evidence="1 2" id="KW-0238">DNA-binding</keyword>
<feature type="compositionally biased region" description="Gly residues" evidence="4">
    <location>
        <begin position="178"/>
        <end position="192"/>
    </location>
</feature>
<dbReference type="AlphaFoldDB" id="A0A511D7V3"/>
<evidence type="ECO:0000313" key="5">
    <source>
        <dbReference type="EMBL" id="GEL20889.1"/>
    </source>
</evidence>
<organism evidence="5 6">
    <name type="scientific">Pseudonocardia asaccharolytica DSM 44247 = NBRC 16224</name>
    <dbReference type="NCBI Taxonomy" id="1123024"/>
    <lineage>
        <taxon>Bacteria</taxon>
        <taxon>Bacillati</taxon>
        <taxon>Actinomycetota</taxon>
        <taxon>Actinomycetes</taxon>
        <taxon>Pseudonocardiales</taxon>
        <taxon>Pseudonocardiaceae</taxon>
        <taxon>Pseudonocardia</taxon>
    </lineage>
</organism>
<dbReference type="CDD" id="cd04496">
    <property type="entry name" value="SSB_OBF"/>
    <property type="match status" value="1"/>
</dbReference>
<sequence length="192" mass="20588">MTYHARLAPVTGEHRRESVMSDIWTTVVGNIATGINRRRTAEGIELASFRVASNERRLDRANGTWTTTGTTYVSVTVWRGLAQNVGASFVKGDPVIVYGRLSTRDYEDKGGNQRTDVSIDAHAVGPDLSWCTAALARTSPRKTPVPSDHEEVVDDERSHGDGTAEIDVPNPAEPAAGEGNGHLVGVLPGGRA</sequence>
<dbReference type="SUPFAM" id="SSF50249">
    <property type="entry name" value="Nucleic acid-binding proteins"/>
    <property type="match status" value="1"/>
</dbReference>
<evidence type="ECO:0000256" key="2">
    <source>
        <dbReference type="PROSITE-ProRule" id="PRU00252"/>
    </source>
</evidence>
<dbReference type="PROSITE" id="PS50935">
    <property type="entry name" value="SSB"/>
    <property type="match status" value="1"/>
</dbReference>
<dbReference type="Proteomes" id="UP000321328">
    <property type="component" value="Unassembled WGS sequence"/>
</dbReference>
<evidence type="ECO:0000256" key="3">
    <source>
        <dbReference type="RuleBase" id="RU000524"/>
    </source>
</evidence>
<evidence type="ECO:0000256" key="4">
    <source>
        <dbReference type="SAM" id="MobiDB-lite"/>
    </source>
</evidence>
<feature type="compositionally biased region" description="Basic and acidic residues" evidence="4">
    <location>
        <begin position="147"/>
        <end position="162"/>
    </location>
</feature>
<keyword evidence="6" id="KW-1185">Reference proteome</keyword>
<gene>
    <name evidence="5" type="ORF">PA7_47260</name>
</gene>
<reference evidence="5 6" key="1">
    <citation type="submission" date="2019-07" db="EMBL/GenBank/DDBJ databases">
        <title>Whole genome shotgun sequence of Pseudonocardia asaccharolytica NBRC 16224.</title>
        <authorList>
            <person name="Hosoyama A."/>
            <person name="Uohara A."/>
            <person name="Ohji S."/>
            <person name="Ichikawa N."/>
        </authorList>
    </citation>
    <scope>NUCLEOTIDE SEQUENCE [LARGE SCALE GENOMIC DNA]</scope>
    <source>
        <strain evidence="5 6">NBRC 16224</strain>
    </source>
</reference>
<dbReference type="EMBL" id="BJVI01000106">
    <property type="protein sequence ID" value="GEL20889.1"/>
    <property type="molecule type" value="Genomic_DNA"/>
</dbReference>
<dbReference type="InterPro" id="IPR000424">
    <property type="entry name" value="Primosome_PriB/ssb"/>
</dbReference>
<evidence type="ECO:0000313" key="6">
    <source>
        <dbReference type="Proteomes" id="UP000321328"/>
    </source>
</evidence>
<feature type="region of interest" description="Disordered" evidence="4">
    <location>
        <begin position="139"/>
        <end position="192"/>
    </location>
</feature>
<accession>A0A511D7V3</accession>
<dbReference type="STRING" id="1123024.GCA_000423625_04975"/>
<protein>
    <recommendedName>
        <fullName evidence="3">Single-stranded DNA-binding protein</fullName>
    </recommendedName>
</protein>
<dbReference type="GO" id="GO:0003697">
    <property type="term" value="F:single-stranded DNA binding"/>
    <property type="evidence" value="ECO:0007669"/>
    <property type="project" value="InterPro"/>
</dbReference>
<dbReference type="Pfam" id="PF00436">
    <property type="entry name" value="SSB"/>
    <property type="match status" value="1"/>
</dbReference>
<name>A0A511D7V3_9PSEU</name>
<dbReference type="InterPro" id="IPR012340">
    <property type="entry name" value="NA-bd_OB-fold"/>
</dbReference>
<dbReference type="GO" id="GO:0006260">
    <property type="term" value="P:DNA replication"/>
    <property type="evidence" value="ECO:0007669"/>
    <property type="project" value="InterPro"/>
</dbReference>
<dbReference type="NCBIfam" id="TIGR00621">
    <property type="entry name" value="ssb"/>
    <property type="match status" value="1"/>
</dbReference>
<evidence type="ECO:0000256" key="1">
    <source>
        <dbReference type="ARBA" id="ARBA00023125"/>
    </source>
</evidence>
<dbReference type="Gene3D" id="2.40.50.140">
    <property type="entry name" value="Nucleic acid-binding proteins"/>
    <property type="match status" value="1"/>
</dbReference>
<proteinExistence type="predicted"/>
<comment type="caution">
    <text evidence="5">The sequence shown here is derived from an EMBL/GenBank/DDBJ whole genome shotgun (WGS) entry which is preliminary data.</text>
</comment>
<dbReference type="InterPro" id="IPR011344">
    <property type="entry name" value="ssDNA-bd"/>
</dbReference>